<feature type="chain" id="PRO_5001720966" description="Fibronectin type-III domain-containing protein" evidence="4">
    <location>
        <begin position="31"/>
        <end position="670"/>
    </location>
</feature>
<evidence type="ECO:0000256" key="2">
    <source>
        <dbReference type="ARBA" id="ARBA00023295"/>
    </source>
</evidence>
<dbReference type="Gene3D" id="2.80.10.50">
    <property type="match status" value="1"/>
</dbReference>
<feature type="signal peptide" evidence="4">
    <location>
        <begin position="1"/>
        <end position="30"/>
    </location>
</feature>
<dbReference type="AlphaFoldDB" id="A0A077LW25"/>
<dbReference type="Pfam" id="PF17164">
    <property type="entry name" value="DUF5122"/>
    <property type="match status" value="1"/>
</dbReference>
<dbReference type="Gene3D" id="2.60.40.10">
    <property type="entry name" value="Immunoglobulins"/>
    <property type="match status" value="3"/>
</dbReference>
<dbReference type="SMART" id="SM00060">
    <property type="entry name" value="FN3"/>
    <property type="match status" value="3"/>
</dbReference>
<feature type="domain" description="Fibronectin type-III" evidence="5">
    <location>
        <begin position="584"/>
        <end position="670"/>
    </location>
</feature>
<dbReference type="PANTHER" id="PTHR13817">
    <property type="entry name" value="TITIN"/>
    <property type="match status" value="1"/>
</dbReference>
<evidence type="ECO:0000256" key="1">
    <source>
        <dbReference type="ARBA" id="ARBA00022737"/>
    </source>
</evidence>
<dbReference type="Pfam" id="PF00041">
    <property type="entry name" value="fn3"/>
    <property type="match status" value="3"/>
</dbReference>
<accession>A0A077LW25</accession>
<name>A0A077LW25_9MICO</name>
<evidence type="ECO:0000313" key="6">
    <source>
        <dbReference type="EMBL" id="CCH78153.1"/>
    </source>
</evidence>
<keyword evidence="2" id="KW-0378">Hydrolase</keyword>
<dbReference type="InterPro" id="IPR013431">
    <property type="entry name" value="Delta_60_rpt"/>
</dbReference>
<dbReference type="Proteomes" id="UP000035721">
    <property type="component" value="Unassembled WGS sequence"/>
</dbReference>
<gene>
    <name evidence="6" type="ORF">BN12_260001</name>
</gene>
<feature type="domain" description="Fibronectin type-III" evidence="5">
    <location>
        <begin position="392"/>
        <end position="485"/>
    </location>
</feature>
<evidence type="ECO:0000313" key="7">
    <source>
        <dbReference type="Proteomes" id="UP000035721"/>
    </source>
</evidence>
<dbReference type="EMBL" id="CAJB01000179">
    <property type="protein sequence ID" value="CCH78153.1"/>
    <property type="molecule type" value="Genomic_DNA"/>
</dbReference>
<keyword evidence="1" id="KW-0677">Repeat</keyword>
<dbReference type="SUPFAM" id="SSF50998">
    <property type="entry name" value="Quinoprotein alcohol dehydrogenase-like"/>
    <property type="match status" value="1"/>
</dbReference>
<dbReference type="InterPro" id="IPR050964">
    <property type="entry name" value="Striated_Muscle_Regulatory"/>
</dbReference>
<dbReference type="InterPro" id="IPR003961">
    <property type="entry name" value="FN3_dom"/>
</dbReference>
<dbReference type="Gene3D" id="2.40.10.480">
    <property type="match status" value="1"/>
</dbReference>
<protein>
    <recommendedName>
        <fullName evidence="5">Fibronectin type-III domain-containing protein</fullName>
    </recommendedName>
</protein>
<evidence type="ECO:0000256" key="4">
    <source>
        <dbReference type="SAM" id="SignalP"/>
    </source>
</evidence>
<proteinExistence type="predicted"/>
<dbReference type="GO" id="GO:0016798">
    <property type="term" value="F:hydrolase activity, acting on glycosyl bonds"/>
    <property type="evidence" value="ECO:0007669"/>
    <property type="project" value="UniProtKB-KW"/>
</dbReference>
<dbReference type="InterPro" id="IPR011047">
    <property type="entry name" value="Quinoprotein_ADH-like_sf"/>
</dbReference>
<keyword evidence="7" id="KW-1185">Reference proteome</keyword>
<keyword evidence="3" id="KW-0119">Carbohydrate metabolism</keyword>
<dbReference type="PROSITE" id="PS50853">
    <property type="entry name" value="FN3"/>
    <property type="match status" value="3"/>
</dbReference>
<dbReference type="CDD" id="cd00063">
    <property type="entry name" value="FN3"/>
    <property type="match status" value="3"/>
</dbReference>
<dbReference type="GO" id="GO:0000272">
    <property type="term" value="P:polysaccharide catabolic process"/>
    <property type="evidence" value="ECO:0007669"/>
    <property type="project" value="UniProtKB-KW"/>
</dbReference>
<dbReference type="InterPro" id="IPR013783">
    <property type="entry name" value="Ig-like_fold"/>
</dbReference>
<keyword evidence="4" id="KW-0732">Signal</keyword>
<sequence length="670" mass="68608">MASHHKHRTILGVISAILLLSGLAVSPANADVGAAPARTWGTNGRVLSILSLGGRVYIAGTFTSVIDPSSRTYPVSNIAVFDPSSGRFDTSWPVSADNTVTSLATSGGKLFLAGLFSKVNGVKRTKLAKVDALTGALDSTWTPKINRQPDSMTTAGDEVYVSGLFTQAAGSGGTLIDRPHVARFSTDTGSLDTTWQPTPNNRVYAVQVSADQQSVYLGGTFTSVNGTSTPSKIVRLSASSGSLVPGFAPGATNQTTRGPVYGIAVSGTRLYLAVGGAGGACAAMDGQTGTVAWSKHTNGNLQAVTLVGGTVYCGGHFTGDGAFDGQTRYKLASVDAASGTTLPFAPVINSALGVWSLASDATHVYVGGDFTKIGSTDQPQFAEFPDSAALTAPGAPETVSCSPGDSVAMLQWFVPSTDGGQPLRSYSVYRSTDQTTWAKIGNTTDPAYADTAATNGTTYSYRVTAVNAIGESAPSTTVTCTPQPASATPPAAPGNFAAMGVPNATSLSWTAPANGGSQITAYRVYRGDGPGTETLLATTTGATTGYVDSAVTIGSRYYYRVSAINAVGESPLSAEDSASPTDGAPAAPVMTGTSGPDGITLNWTAPKDNGSPITKYVLTRDGIRIATFPATQFSYVDAGVTPGTNYTYRLKAQNAMGNSPLSKPVVISAQ</sequence>
<keyword evidence="3" id="KW-0624">Polysaccharide degradation</keyword>
<dbReference type="SUPFAM" id="SSF49265">
    <property type="entry name" value="Fibronectin type III"/>
    <property type="match status" value="2"/>
</dbReference>
<keyword evidence="2" id="KW-0326">Glycosidase</keyword>
<dbReference type="PANTHER" id="PTHR13817:SF151">
    <property type="entry name" value="TITIN"/>
    <property type="match status" value="1"/>
</dbReference>
<reference evidence="6 7" key="1">
    <citation type="journal article" date="2013" name="ISME J.">
        <title>A metabolic model for members of the genus Tetrasphaera involved in enhanced biological phosphorus removal.</title>
        <authorList>
            <person name="Kristiansen R."/>
            <person name="Nguyen H.T.T."/>
            <person name="Saunders A.M."/>
            <person name="Nielsen J.L."/>
            <person name="Wimmer R."/>
            <person name="Le V.Q."/>
            <person name="McIlroy S.J."/>
            <person name="Petrovski S."/>
            <person name="Seviour R.J."/>
            <person name="Calteau A."/>
            <person name="Nielsen K.L."/>
            <person name="Nielsen P.H."/>
        </authorList>
    </citation>
    <scope>NUCLEOTIDE SEQUENCE [LARGE SCALE GENOMIC DNA]</scope>
    <source>
        <strain evidence="6 7">T1-X7</strain>
    </source>
</reference>
<comment type="caution">
    <text evidence="6">The sequence shown here is derived from an EMBL/GenBank/DDBJ whole genome shotgun (WGS) entry which is preliminary data.</text>
</comment>
<dbReference type="STRING" id="1194083.BN12_260001"/>
<organism evidence="6 7">
    <name type="scientific">Nostocoides japonicum T1-X7</name>
    <dbReference type="NCBI Taxonomy" id="1194083"/>
    <lineage>
        <taxon>Bacteria</taxon>
        <taxon>Bacillati</taxon>
        <taxon>Actinomycetota</taxon>
        <taxon>Actinomycetes</taxon>
        <taxon>Micrococcales</taxon>
        <taxon>Intrasporangiaceae</taxon>
        <taxon>Nostocoides</taxon>
    </lineage>
</organism>
<dbReference type="InterPro" id="IPR036116">
    <property type="entry name" value="FN3_sf"/>
</dbReference>
<evidence type="ECO:0000256" key="3">
    <source>
        <dbReference type="ARBA" id="ARBA00023326"/>
    </source>
</evidence>
<evidence type="ECO:0000259" key="5">
    <source>
        <dbReference type="PROSITE" id="PS50853"/>
    </source>
</evidence>
<feature type="domain" description="Fibronectin type-III" evidence="5">
    <location>
        <begin position="489"/>
        <end position="583"/>
    </location>
</feature>